<reference evidence="2 3" key="1">
    <citation type="submission" date="2018-03" db="EMBL/GenBank/DDBJ databases">
        <title>Genome sequence of Moorella stamsii DSM 26217.</title>
        <authorList>
            <person name="Poehlein A."/>
            <person name="Daniel R."/>
        </authorList>
    </citation>
    <scope>NUCLEOTIDE SEQUENCE [LARGE SCALE GENOMIC DNA]</scope>
    <source>
        <strain evidence="3">DSM 26217</strain>
    </source>
</reference>
<keyword evidence="3" id="KW-1185">Reference proteome</keyword>
<gene>
    <name evidence="2" type="ORF">MOST_06670</name>
</gene>
<feature type="domain" description="GH18" evidence="1">
    <location>
        <begin position="1"/>
        <end position="79"/>
    </location>
</feature>
<dbReference type="InterPro" id="IPR001223">
    <property type="entry name" value="Glyco_hydro18_cat"/>
</dbReference>
<evidence type="ECO:0000313" key="3">
    <source>
        <dbReference type="Proteomes" id="UP000239430"/>
    </source>
</evidence>
<dbReference type="Gene3D" id="3.20.20.80">
    <property type="entry name" value="Glycosidases"/>
    <property type="match status" value="1"/>
</dbReference>
<protein>
    <recommendedName>
        <fullName evidence="1">GH18 domain-containing protein</fullName>
    </recommendedName>
</protein>
<organism evidence="2 3">
    <name type="scientific">Neomoorella stamsii</name>
    <dbReference type="NCBI Taxonomy" id="1266720"/>
    <lineage>
        <taxon>Bacteria</taxon>
        <taxon>Bacillati</taxon>
        <taxon>Bacillota</taxon>
        <taxon>Clostridia</taxon>
        <taxon>Neomoorellales</taxon>
        <taxon>Neomoorellaceae</taxon>
        <taxon>Neomoorella</taxon>
    </lineage>
</organism>
<dbReference type="AlphaFoldDB" id="A0A9X7J4C7"/>
<dbReference type="Proteomes" id="UP000239430">
    <property type="component" value="Unassembled WGS sequence"/>
</dbReference>
<dbReference type="GO" id="GO:0005975">
    <property type="term" value="P:carbohydrate metabolic process"/>
    <property type="evidence" value="ECO:0007669"/>
    <property type="project" value="InterPro"/>
</dbReference>
<dbReference type="PROSITE" id="PS51910">
    <property type="entry name" value="GH18_2"/>
    <property type="match status" value="1"/>
</dbReference>
<proteinExistence type="predicted"/>
<dbReference type="InterPro" id="IPR017853">
    <property type="entry name" value="GH"/>
</dbReference>
<name>A0A9X7J4C7_9FIRM</name>
<comment type="caution">
    <text evidence="2">The sequence shown here is derived from an EMBL/GenBank/DDBJ whole genome shotgun (WGS) entry which is preliminary data.</text>
</comment>
<dbReference type="SUPFAM" id="SSF51445">
    <property type="entry name" value="(Trans)glycosidases"/>
    <property type="match status" value="1"/>
</dbReference>
<evidence type="ECO:0000259" key="1">
    <source>
        <dbReference type="PROSITE" id="PS51910"/>
    </source>
</evidence>
<sequence length="84" mass="9107">MAYDYGSTPEPVSLVEQAVETARASVPPEKLILGISAPTKMAESIITKVGIAKRYNLDGIAIWRLGLVTGEIWGALRVTVIPRR</sequence>
<dbReference type="EMBL" id="PVXL01000023">
    <property type="protein sequence ID" value="PRR76046.1"/>
    <property type="molecule type" value="Genomic_DNA"/>
</dbReference>
<evidence type="ECO:0000313" key="2">
    <source>
        <dbReference type="EMBL" id="PRR76046.1"/>
    </source>
</evidence>
<accession>A0A9X7J4C7</accession>